<gene>
    <name evidence="2" type="ORF">KME60_14055</name>
</gene>
<evidence type="ECO:0000313" key="3">
    <source>
        <dbReference type="Proteomes" id="UP000729701"/>
    </source>
</evidence>
<dbReference type="InterPro" id="IPR012296">
    <property type="entry name" value="Nuclease_put_TT1808"/>
</dbReference>
<dbReference type="EMBL" id="JAHHGZ010000013">
    <property type="protein sequence ID" value="MBW4668511.1"/>
    <property type="molecule type" value="Genomic_DNA"/>
</dbReference>
<reference evidence="2" key="2">
    <citation type="journal article" date="2022" name="Microbiol. Resour. Announc.">
        <title>Metagenome Sequencing to Explore Phylogenomics of Terrestrial Cyanobacteria.</title>
        <authorList>
            <person name="Ward R.D."/>
            <person name="Stajich J.E."/>
            <person name="Johansen J.R."/>
            <person name="Huntemann M."/>
            <person name="Clum A."/>
            <person name="Foster B."/>
            <person name="Foster B."/>
            <person name="Roux S."/>
            <person name="Palaniappan K."/>
            <person name="Varghese N."/>
            <person name="Mukherjee S."/>
            <person name="Reddy T.B.K."/>
            <person name="Daum C."/>
            <person name="Copeland A."/>
            <person name="Chen I.A."/>
            <person name="Ivanova N.N."/>
            <person name="Kyrpides N.C."/>
            <person name="Shapiro N."/>
            <person name="Eloe-Fadrosh E.A."/>
            <person name="Pietrasiak N."/>
        </authorList>
    </citation>
    <scope>NUCLEOTIDE SEQUENCE</scope>
    <source>
        <strain evidence="2">GSE-NOS-MK-12-04C</strain>
    </source>
</reference>
<comment type="caution">
    <text evidence="2">The sequence shown here is derived from an EMBL/GenBank/DDBJ whole genome shotgun (WGS) entry which is preliminary data.</text>
</comment>
<keyword evidence="2" id="KW-0378">Hydrolase</keyword>
<feature type="domain" description="Putative restriction endonuclease" evidence="1">
    <location>
        <begin position="11"/>
        <end position="171"/>
    </location>
</feature>
<dbReference type="PANTHER" id="PTHR35400">
    <property type="entry name" value="SLR1083 PROTEIN"/>
    <property type="match status" value="1"/>
</dbReference>
<name>A0A951QMC7_9CYAN</name>
<sequence length="183" mass="20929">MTVTVIKWTTDEYHRMIAAGILENRCVELLKGEIVEMPPEGEPHAYFSSEAGEYLMRLLGDRAMIRSSKPITLPNNSEPEPDIAIVQRLGREYLEHHPYPENVFWLIEYSDSSLDKDLEMKSKVYAEARIPEYWVVNLRKRQLIVFREPQDGEYASKSTLTVGTVYPSALPDVAVSIDLIVSI</sequence>
<evidence type="ECO:0000259" key="1">
    <source>
        <dbReference type="Pfam" id="PF05685"/>
    </source>
</evidence>
<dbReference type="Proteomes" id="UP000729701">
    <property type="component" value="Unassembled WGS sequence"/>
</dbReference>
<protein>
    <submittedName>
        <fullName evidence="2">Uma2 family endonuclease</fullName>
    </submittedName>
</protein>
<keyword evidence="2" id="KW-0255">Endonuclease</keyword>
<accession>A0A951QMC7</accession>
<reference evidence="2" key="1">
    <citation type="submission" date="2021-05" db="EMBL/GenBank/DDBJ databases">
        <authorList>
            <person name="Pietrasiak N."/>
            <person name="Ward R."/>
            <person name="Stajich J.E."/>
            <person name="Kurbessoian T."/>
        </authorList>
    </citation>
    <scope>NUCLEOTIDE SEQUENCE</scope>
    <source>
        <strain evidence="2">GSE-NOS-MK-12-04C</strain>
    </source>
</reference>
<dbReference type="GO" id="GO:0004519">
    <property type="term" value="F:endonuclease activity"/>
    <property type="evidence" value="ECO:0007669"/>
    <property type="project" value="UniProtKB-KW"/>
</dbReference>
<dbReference type="CDD" id="cd06260">
    <property type="entry name" value="DUF820-like"/>
    <property type="match status" value="1"/>
</dbReference>
<dbReference type="Gene3D" id="3.90.1570.10">
    <property type="entry name" value="tt1808, chain A"/>
    <property type="match status" value="1"/>
</dbReference>
<keyword evidence="2" id="KW-0540">Nuclease</keyword>
<evidence type="ECO:0000313" key="2">
    <source>
        <dbReference type="EMBL" id="MBW4668511.1"/>
    </source>
</evidence>
<proteinExistence type="predicted"/>
<dbReference type="InterPro" id="IPR008538">
    <property type="entry name" value="Uma2"/>
</dbReference>
<dbReference type="SUPFAM" id="SSF52980">
    <property type="entry name" value="Restriction endonuclease-like"/>
    <property type="match status" value="1"/>
</dbReference>
<dbReference type="AlphaFoldDB" id="A0A951QMC7"/>
<dbReference type="Pfam" id="PF05685">
    <property type="entry name" value="Uma2"/>
    <property type="match status" value="1"/>
</dbReference>
<dbReference type="InterPro" id="IPR011335">
    <property type="entry name" value="Restrct_endonuc-II-like"/>
</dbReference>
<organism evidence="2 3">
    <name type="scientific">Cyanomargarita calcarea GSE-NOS-MK-12-04C</name>
    <dbReference type="NCBI Taxonomy" id="2839659"/>
    <lineage>
        <taxon>Bacteria</taxon>
        <taxon>Bacillati</taxon>
        <taxon>Cyanobacteriota</taxon>
        <taxon>Cyanophyceae</taxon>
        <taxon>Nostocales</taxon>
        <taxon>Cyanomargaritaceae</taxon>
        <taxon>Cyanomargarita</taxon>
    </lineage>
</organism>
<dbReference type="PANTHER" id="PTHR35400:SF1">
    <property type="entry name" value="SLR1083 PROTEIN"/>
    <property type="match status" value="1"/>
</dbReference>